<gene>
    <name evidence="1" type="ORF">XAT740_LOCUS37048</name>
</gene>
<name>A0A815PVZ5_ADIRI</name>
<dbReference type="AlphaFoldDB" id="A0A815PVZ5"/>
<dbReference type="EMBL" id="CAJNOR010003855">
    <property type="protein sequence ID" value="CAF1454045.1"/>
    <property type="molecule type" value="Genomic_DNA"/>
</dbReference>
<dbReference type="Proteomes" id="UP000663828">
    <property type="component" value="Unassembled WGS sequence"/>
</dbReference>
<sequence length="783" mass="90449">MGIETSKYGSGHSKEITSTASASAASSPIDSFYPYETFTLVWLDRDADSNPNKKIRADLRDRFSFCLTFTDNTLFEQWLKAQSERTKIFLVVSGQYGETVIPKICNLPSIITIYVFCKHIEKHEGWSKPLPKVRAVVSRKAELLQSIRKDEELYNNLEDFRTTQIVKDHTQDNAPYLAFELLLEILTSPVYLEPARFPAEFFKKLRQDYSEDKDASILLTEFEEKYEEKYAMELLTANTPFSRFISKALREQDISLLFDLRYFLEHLSDQIKDNRERLGCGYRIQYMMPQTIENLQANIGKHLVYNGFLRVSADRPDLIEYNDHKMDIQTVLIDVTVDSVADFASIACLNKFSGLNNNSDIIFTCGAIFKIVVVKNIERTTWILNLELASEIDLKALHKKKSELSRNKDLLIINNLLGQSDQSTIFCQKLQQNLPGNHPLLSKVKQIACKSDTIPTSPKPQSSMSTFSTIKYPNCLHFLLVVLKNTQFILLGLSKNMTPIATAMFKALHSLMNETVVSYDNPSEIPHSTMNDKIWMVFTTNQMNLSTVKKASPSAKFFVLETDEAKVNNYERFGSDEDLMFQMSDELYRCFHLEADEDWREGEEQLSKQKQAIAKKIHEKLKEVYQQFPEPNLNEKSKLSTKFVVLWLQGQQENKNYTKKINKLFENILSFTFYNNPEDCWGEILTVEQDTHLFIVIDESYSDNDIVGIIADQHEKKIYRSTPIQPDAKGKIHDKTSFLLIYDLIERYSELGSEFQSRKDPRNAKDMFTRAQQLCKCLIELDK</sequence>
<protein>
    <submittedName>
        <fullName evidence="1">Uncharacterized protein</fullName>
    </submittedName>
</protein>
<keyword evidence="2" id="KW-1185">Reference proteome</keyword>
<evidence type="ECO:0000313" key="1">
    <source>
        <dbReference type="EMBL" id="CAF1454045.1"/>
    </source>
</evidence>
<proteinExistence type="predicted"/>
<organism evidence="1 2">
    <name type="scientific">Adineta ricciae</name>
    <name type="common">Rotifer</name>
    <dbReference type="NCBI Taxonomy" id="249248"/>
    <lineage>
        <taxon>Eukaryota</taxon>
        <taxon>Metazoa</taxon>
        <taxon>Spiralia</taxon>
        <taxon>Gnathifera</taxon>
        <taxon>Rotifera</taxon>
        <taxon>Eurotatoria</taxon>
        <taxon>Bdelloidea</taxon>
        <taxon>Adinetida</taxon>
        <taxon>Adinetidae</taxon>
        <taxon>Adineta</taxon>
    </lineage>
</organism>
<evidence type="ECO:0000313" key="2">
    <source>
        <dbReference type="Proteomes" id="UP000663828"/>
    </source>
</evidence>
<reference evidence="1" key="1">
    <citation type="submission" date="2021-02" db="EMBL/GenBank/DDBJ databases">
        <authorList>
            <person name="Nowell W R."/>
        </authorList>
    </citation>
    <scope>NUCLEOTIDE SEQUENCE</scope>
</reference>
<accession>A0A815PVZ5</accession>
<comment type="caution">
    <text evidence="1">The sequence shown here is derived from an EMBL/GenBank/DDBJ whole genome shotgun (WGS) entry which is preliminary data.</text>
</comment>